<protein>
    <submittedName>
        <fullName evidence="1">Uncharacterized protein</fullName>
    </submittedName>
</protein>
<evidence type="ECO:0000313" key="1">
    <source>
        <dbReference type="EMBL" id="KAF8443212.1"/>
    </source>
</evidence>
<dbReference type="Proteomes" id="UP001194468">
    <property type="component" value="Unassembled WGS sequence"/>
</dbReference>
<reference evidence="1" key="2">
    <citation type="journal article" date="2020" name="Nat. Commun.">
        <title>Large-scale genome sequencing of mycorrhizal fungi provides insights into the early evolution of symbiotic traits.</title>
        <authorList>
            <person name="Miyauchi S."/>
            <person name="Kiss E."/>
            <person name="Kuo A."/>
            <person name="Drula E."/>
            <person name="Kohler A."/>
            <person name="Sanchez-Garcia M."/>
            <person name="Morin E."/>
            <person name="Andreopoulos B."/>
            <person name="Barry K.W."/>
            <person name="Bonito G."/>
            <person name="Buee M."/>
            <person name="Carver A."/>
            <person name="Chen C."/>
            <person name="Cichocki N."/>
            <person name="Clum A."/>
            <person name="Culley D."/>
            <person name="Crous P.W."/>
            <person name="Fauchery L."/>
            <person name="Girlanda M."/>
            <person name="Hayes R.D."/>
            <person name="Keri Z."/>
            <person name="LaButti K."/>
            <person name="Lipzen A."/>
            <person name="Lombard V."/>
            <person name="Magnuson J."/>
            <person name="Maillard F."/>
            <person name="Murat C."/>
            <person name="Nolan M."/>
            <person name="Ohm R.A."/>
            <person name="Pangilinan J."/>
            <person name="Pereira M.F."/>
            <person name="Perotto S."/>
            <person name="Peter M."/>
            <person name="Pfister S."/>
            <person name="Riley R."/>
            <person name="Sitrit Y."/>
            <person name="Stielow J.B."/>
            <person name="Szollosi G."/>
            <person name="Zifcakova L."/>
            <person name="Stursova M."/>
            <person name="Spatafora J.W."/>
            <person name="Tedersoo L."/>
            <person name="Vaario L.M."/>
            <person name="Yamada A."/>
            <person name="Yan M."/>
            <person name="Wang P."/>
            <person name="Xu J."/>
            <person name="Bruns T."/>
            <person name="Baldrian P."/>
            <person name="Vilgalys R."/>
            <person name="Dunand C."/>
            <person name="Henrissat B."/>
            <person name="Grigoriev I.V."/>
            <person name="Hibbett D."/>
            <person name="Nagy L.G."/>
            <person name="Martin F.M."/>
        </authorList>
    </citation>
    <scope>NUCLEOTIDE SEQUENCE</scope>
    <source>
        <strain evidence="1">BED1</strain>
    </source>
</reference>
<feature type="non-terminal residue" evidence="1">
    <location>
        <position position="1"/>
    </location>
</feature>
<dbReference type="Gene3D" id="3.40.50.1460">
    <property type="match status" value="1"/>
</dbReference>
<comment type="caution">
    <text evidence="1">The sequence shown here is derived from an EMBL/GenBank/DDBJ whole genome shotgun (WGS) entry which is preliminary data.</text>
</comment>
<sequence length="149" mass="16160">MKITSAHQATRDAIIQAFRDLKNDERIKMGSPIVIFYAGWTRGRTSRSGYVDVVGTGKQDPMLAPSRTIIPPIPDRTVGSLIGGIAKVKGDNISVIFDCCHSASGTRGRDGYVDRTVELDHTINGDLDQDIVGESELGRFTPVSLVKDS</sequence>
<proteinExistence type="predicted"/>
<keyword evidence="2" id="KW-1185">Reference proteome</keyword>
<accession>A0AAD4BYL4</accession>
<reference evidence="1" key="1">
    <citation type="submission" date="2019-10" db="EMBL/GenBank/DDBJ databases">
        <authorList>
            <consortium name="DOE Joint Genome Institute"/>
            <person name="Kuo A."/>
            <person name="Miyauchi S."/>
            <person name="Kiss E."/>
            <person name="Drula E."/>
            <person name="Kohler A."/>
            <person name="Sanchez-Garcia M."/>
            <person name="Andreopoulos B."/>
            <person name="Barry K.W."/>
            <person name="Bonito G."/>
            <person name="Buee M."/>
            <person name="Carver A."/>
            <person name="Chen C."/>
            <person name="Cichocki N."/>
            <person name="Clum A."/>
            <person name="Culley D."/>
            <person name="Crous P.W."/>
            <person name="Fauchery L."/>
            <person name="Girlanda M."/>
            <person name="Hayes R."/>
            <person name="Keri Z."/>
            <person name="LaButti K."/>
            <person name="Lipzen A."/>
            <person name="Lombard V."/>
            <person name="Magnuson J."/>
            <person name="Maillard F."/>
            <person name="Morin E."/>
            <person name="Murat C."/>
            <person name="Nolan M."/>
            <person name="Ohm R."/>
            <person name="Pangilinan J."/>
            <person name="Pereira M."/>
            <person name="Perotto S."/>
            <person name="Peter M."/>
            <person name="Riley R."/>
            <person name="Sitrit Y."/>
            <person name="Stielow B."/>
            <person name="Szollosi G."/>
            <person name="Zifcakova L."/>
            <person name="Stursova M."/>
            <person name="Spatafora J.W."/>
            <person name="Tedersoo L."/>
            <person name="Vaario L.-M."/>
            <person name="Yamada A."/>
            <person name="Yan M."/>
            <person name="Wang P."/>
            <person name="Xu J."/>
            <person name="Bruns T."/>
            <person name="Baldrian P."/>
            <person name="Vilgalys R."/>
            <person name="Henrissat B."/>
            <person name="Grigoriev I.V."/>
            <person name="Hibbett D."/>
            <person name="Nagy L.G."/>
            <person name="Martin F.M."/>
        </authorList>
    </citation>
    <scope>NUCLEOTIDE SEQUENCE</scope>
    <source>
        <strain evidence="1">BED1</strain>
    </source>
</reference>
<name>A0AAD4BYL4_BOLED</name>
<evidence type="ECO:0000313" key="2">
    <source>
        <dbReference type="Proteomes" id="UP001194468"/>
    </source>
</evidence>
<organism evidence="1 2">
    <name type="scientific">Boletus edulis BED1</name>
    <dbReference type="NCBI Taxonomy" id="1328754"/>
    <lineage>
        <taxon>Eukaryota</taxon>
        <taxon>Fungi</taxon>
        <taxon>Dikarya</taxon>
        <taxon>Basidiomycota</taxon>
        <taxon>Agaricomycotina</taxon>
        <taxon>Agaricomycetes</taxon>
        <taxon>Agaricomycetidae</taxon>
        <taxon>Boletales</taxon>
        <taxon>Boletineae</taxon>
        <taxon>Boletaceae</taxon>
        <taxon>Boletoideae</taxon>
        <taxon>Boletus</taxon>
    </lineage>
</organism>
<dbReference type="AlphaFoldDB" id="A0AAD4BYL4"/>
<dbReference type="EMBL" id="WHUW01000008">
    <property type="protein sequence ID" value="KAF8443212.1"/>
    <property type="molecule type" value="Genomic_DNA"/>
</dbReference>
<gene>
    <name evidence="1" type="ORF">L210DRAFT_3535114</name>
</gene>